<comment type="subcellular location">
    <subcellularLocation>
        <location evidence="1 8">Cell membrane</location>
        <topology evidence="1 8">Multi-pass membrane protein</topology>
    </subcellularLocation>
</comment>
<evidence type="ECO:0000256" key="8">
    <source>
        <dbReference type="RuleBase" id="RU363041"/>
    </source>
</evidence>
<keyword evidence="4 8" id="KW-1003">Cell membrane</keyword>
<sequence>MYELLLLATAVGAGFLGSLLGLGGGIIVVPVLTLVFHVDIRYAIAASLISIVATSSGAAASYLKDSLTNLRLAVFLEIGTVSGAIVGFLIASYIKAQFLYLLFGFLLLFSALMMLRKREEHMSHHNHPWAEKMKLDGSYPDGKGGWIDYKVENVPLGLFAMFGAGVLSALLGIGSGIFKVLAMDGAMKLPIKVSSATSNFMIGVTASASAGAYLLKGDVRPEIAAPVAVGIIIGSFIGAKVMVRMPASRIRQIFVLVLSIVSIQMIMKGLK</sequence>
<dbReference type="Pfam" id="PF01925">
    <property type="entry name" value="TauE"/>
    <property type="match status" value="1"/>
</dbReference>
<evidence type="ECO:0000256" key="5">
    <source>
        <dbReference type="ARBA" id="ARBA00022692"/>
    </source>
</evidence>
<feature type="transmembrane region" description="Helical" evidence="8">
    <location>
        <begin position="199"/>
        <end position="217"/>
    </location>
</feature>
<protein>
    <recommendedName>
        <fullName evidence="8">Probable membrane transporter protein</fullName>
    </recommendedName>
</protein>
<dbReference type="PANTHER" id="PTHR30269">
    <property type="entry name" value="TRANSMEMBRANE PROTEIN YFCA"/>
    <property type="match status" value="1"/>
</dbReference>
<comment type="caution">
    <text evidence="9">The sequence shown here is derived from an EMBL/GenBank/DDBJ whole genome shotgun (WGS) entry which is preliminary data.</text>
</comment>
<evidence type="ECO:0000256" key="7">
    <source>
        <dbReference type="ARBA" id="ARBA00023136"/>
    </source>
</evidence>
<reference evidence="9" key="1">
    <citation type="submission" date="2022-08" db="EMBL/GenBank/DDBJ databases">
        <title>Novel Bdellovibrio Species Isolated from Svalbard: Designation Bdellovibrio svalbardensis.</title>
        <authorList>
            <person name="Mitchell R.J."/>
            <person name="Choi S.Y."/>
        </authorList>
    </citation>
    <scope>NUCLEOTIDE SEQUENCE</scope>
    <source>
        <strain evidence="9">PAP01</strain>
    </source>
</reference>
<keyword evidence="6 8" id="KW-1133">Transmembrane helix</keyword>
<feature type="transmembrane region" description="Helical" evidence="8">
    <location>
        <begin position="6"/>
        <end position="35"/>
    </location>
</feature>
<evidence type="ECO:0000256" key="2">
    <source>
        <dbReference type="ARBA" id="ARBA00009142"/>
    </source>
</evidence>
<keyword evidence="7 8" id="KW-0472">Membrane</keyword>
<accession>A0ABT6DKM8</accession>
<feature type="transmembrane region" description="Helical" evidence="8">
    <location>
        <begin position="156"/>
        <end position="178"/>
    </location>
</feature>
<proteinExistence type="inferred from homology"/>
<name>A0ABT6DKM8_9BACT</name>
<keyword evidence="3" id="KW-0813">Transport</keyword>
<feature type="transmembrane region" description="Helical" evidence="8">
    <location>
        <begin position="250"/>
        <end position="267"/>
    </location>
</feature>
<dbReference type="EMBL" id="JANRMI010000002">
    <property type="protein sequence ID" value="MDG0816391.1"/>
    <property type="molecule type" value="Genomic_DNA"/>
</dbReference>
<evidence type="ECO:0000256" key="3">
    <source>
        <dbReference type="ARBA" id="ARBA00022448"/>
    </source>
</evidence>
<feature type="transmembrane region" description="Helical" evidence="8">
    <location>
        <begin position="42"/>
        <end position="63"/>
    </location>
</feature>
<dbReference type="InterPro" id="IPR002781">
    <property type="entry name" value="TM_pro_TauE-like"/>
</dbReference>
<evidence type="ECO:0000313" key="10">
    <source>
        <dbReference type="Proteomes" id="UP001152321"/>
    </source>
</evidence>
<dbReference type="RefSeq" id="WP_277577869.1">
    <property type="nucleotide sequence ID" value="NZ_JANRMI010000002.1"/>
</dbReference>
<keyword evidence="10" id="KW-1185">Reference proteome</keyword>
<comment type="similarity">
    <text evidence="2 8">Belongs to the 4-toluene sulfonate uptake permease (TSUP) (TC 2.A.102) family.</text>
</comment>
<evidence type="ECO:0000256" key="4">
    <source>
        <dbReference type="ARBA" id="ARBA00022475"/>
    </source>
</evidence>
<feature type="transmembrane region" description="Helical" evidence="8">
    <location>
        <begin position="98"/>
        <end position="115"/>
    </location>
</feature>
<dbReference type="PANTHER" id="PTHR30269:SF23">
    <property type="entry name" value="MEMBRANE TRANSPORTER PROTEIN YDHB-RELATED"/>
    <property type="match status" value="1"/>
</dbReference>
<dbReference type="InterPro" id="IPR052017">
    <property type="entry name" value="TSUP"/>
</dbReference>
<feature type="transmembrane region" description="Helical" evidence="8">
    <location>
        <begin position="69"/>
        <end position="91"/>
    </location>
</feature>
<evidence type="ECO:0000256" key="6">
    <source>
        <dbReference type="ARBA" id="ARBA00022989"/>
    </source>
</evidence>
<evidence type="ECO:0000313" key="9">
    <source>
        <dbReference type="EMBL" id="MDG0816391.1"/>
    </source>
</evidence>
<keyword evidence="5 8" id="KW-0812">Transmembrane</keyword>
<evidence type="ECO:0000256" key="1">
    <source>
        <dbReference type="ARBA" id="ARBA00004651"/>
    </source>
</evidence>
<organism evidence="9 10">
    <name type="scientific">Bdellovibrio svalbardensis</name>
    <dbReference type="NCBI Taxonomy" id="2972972"/>
    <lineage>
        <taxon>Bacteria</taxon>
        <taxon>Pseudomonadati</taxon>
        <taxon>Bdellovibrionota</taxon>
        <taxon>Bdellovibrionia</taxon>
        <taxon>Bdellovibrionales</taxon>
        <taxon>Pseudobdellovibrionaceae</taxon>
        <taxon>Bdellovibrio</taxon>
    </lineage>
</organism>
<dbReference type="Proteomes" id="UP001152321">
    <property type="component" value="Unassembled WGS sequence"/>
</dbReference>
<feature type="transmembrane region" description="Helical" evidence="8">
    <location>
        <begin position="223"/>
        <end position="243"/>
    </location>
</feature>
<gene>
    <name evidence="9" type="ORF">NWE73_08455</name>
</gene>